<evidence type="ECO:0000259" key="1">
    <source>
        <dbReference type="PROSITE" id="PS51220"/>
    </source>
</evidence>
<proteinExistence type="predicted"/>
<dbReference type="PANTHER" id="PTHR46160">
    <property type="entry name" value="ALPHA-TECTORIN-RELATED"/>
    <property type="match status" value="1"/>
</dbReference>
<dbReference type="Pfam" id="PF06119">
    <property type="entry name" value="NIDO"/>
    <property type="match status" value="1"/>
</dbReference>
<protein>
    <submittedName>
        <fullName evidence="2">Sushi, nidogen and EGF-like domain-containing protein 1</fullName>
    </submittedName>
</protein>
<dbReference type="STRING" id="28743.ENSCVAP00000003450"/>
<keyword evidence="3" id="KW-1185">Reference proteome</keyword>
<dbReference type="SMART" id="SM00539">
    <property type="entry name" value="NIDO"/>
    <property type="match status" value="1"/>
</dbReference>
<reference evidence="2" key="2">
    <citation type="submission" date="2025-09" db="UniProtKB">
        <authorList>
            <consortium name="Ensembl"/>
        </authorList>
    </citation>
    <scope>IDENTIFICATION</scope>
</reference>
<evidence type="ECO:0000313" key="2">
    <source>
        <dbReference type="Ensembl" id="ENSCVAP00000003450.1"/>
    </source>
</evidence>
<dbReference type="Ensembl" id="ENSCVAT00000010031.1">
    <property type="protein sequence ID" value="ENSCVAP00000003450.1"/>
    <property type="gene ID" value="ENSCVAG00000004625.1"/>
</dbReference>
<dbReference type="PANTHER" id="PTHR46160:SF9">
    <property type="entry name" value="PROTEIN PRY2-RELATED"/>
    <property type="match status" value="1"/>
</dbReference>
<dbReference type="Proteomes" id="UP000265020">
    <property type="component" value="Unassembled WGS sequence"/>
</dbReference>
<name>A0A3Q2FHK9_CYPVA</name>
<organism evidence="2 3">
    <name type="scientific">Cyprinodon variegatus</name>
    <name type="common">Sheepshead minnow</name>
    <dbReference type="NCBI Taxonomy" id="28743"/>
    <lineage>
        <taxon>Eukaryota</taxon>
        <taxon>Metazoa</taxon>
        <taxon>Chordata</taxon>
        <taxon>Craniata</taxon>
        <taxon>Vertebrata</taxon>
        <taxon>Euteleostomi</taxon>
        <taxon>Actinopterygii</taxon>
        <taxon>Neopterygii</taxon>
        <taxon>Teleostei</taxon>
        <taxon>Neoteleostei</taxon>
        <taxon>Acanthomorphata</taxon>
        <taxon>Ovalentaria</taxon>
        <taxon>Atherinomorphae</taxon>
        <taxon>Cyprinodontiformes</taxon>
        <taxon>Cyprinodontidae</taxon>
        <taxon>Cyprinodon</taxon>
    </lineage>
</organism>
<dbReference type="InterPro" id="IPR052749">
    <property type="entry name" value="Alpha-tectorin"/>
</dbReference>
<feature type="domain" description="NIDO" evidence="1">
    <location>
        <begin position="29"/>
        <end position="162"/>
    </location>
</feature>
<sequence>NGHLTFEAPWSSYSPEKFPMDEGRDIIAPFWADLDNRKSGNIYYVQYTNGSILQQVTQDINVYFPELTFNASWIFIATWHKIPYILMPETQTTFQAVLASNGNYSFVILNYGSLAGYDTAYSCHNFTMLGSFSQKAIPKITLLGLGSNVKISGRWAFRVDLGSRDCNGPLYPIGGTTSSREDDGSSTQISLLQSFNYFGKSYSQIYVCSPYFLDFKSLSFLLLRLYSNIYPKQVNSQHYLI</sequence>
<reference evidence="2" key="1">
    <citation type="submission" date="2025-08" db="UniProtKB">
        <authorList>
            <consortium name="Ensembl"/>
        </authorList>
    </citation>
    <scope>IDENTIFICATION</scope>
</reference>
<dbReference type="GO" id="GO:0007160">
    <property type="term" value="P:cell-matrix adhesion"/>
    <property type="evidence" value="ECO:0007669"/>
    <property type="project" value="InterPro"/>
</dbReference>
<dbReference type="InterPro" id="IPR003886">
    <property type="entry name" value="NIDO_dom"/>
</dbReference>
<dbReference type="OMA" id="TAYSCHN"/>
<accession>A0A3Q2FHK9</accession>
<evidence type="ECO:0000313" key="3">
    <source>
        <dbReference type="Proteomes" id="UP000265020"/>
    </source>
</evidence>
<dbReference type="AlphaFoldDB" id="A0A3Q2FHK9"/>
<dbReference type="PROSITE" id="PS51220">
    <property type="entry name" value="NIDO"/>
    <property type="match status" value="1"/>
</dbReference>
<dbReference type="GeneTree" id="ENSGT00940000164679"/>